<dbReference type="PROSITE" id="PS51192">
    <property type="entry name" value="HELICASE_ATP_BIND_1"/>
    <property type="match status" value="1"/>
</dbReference>
<keyword evidence="3 7" id="KW-0347">Helicase</keyword>
<dbReference type="SUPFAM" id="SSF52540">
    <property type="entry name" value="P-loop containing nucleoside triphosphate hydrolases"/>
    <property type="match status" value="1"/>
</dbReference>
<evidence type="ECO:0000259" key="5">
    <source>
        <dbReference type="PROSITE" id="PS51192"/>
    </source>
</evidence>
<dbReference type="Pfam" id="PF00270">
    <property type="entry name" value="DEAD"/>
    <property type="match status" value="1"/>
</dbReference>
<evidence type="ECO:0000313" key="7">
    <source>
        <dbReference type="EMBL" id="MDQ8195462.1"/>
    </source>
</evidence>
<dbReference type="CDD" id="cd17921">
    <property type="entry name" value="DEXHc_Ski2"/>
    <property type="match status" value="1"/>
</dbReference>
<dbReference type="SMART" id="SM00487">
    <property type="entry name" value="DEXDc"/>
    <property type="match status" value="1"/>
</dbReference>
<keyword evidence="1" id="KW-0547">Nucleotide-binding</keyword>
<dbReference type="InterPro" id="IPR011545">
    <property type="entry name" value="DEAD/DEAH_box_helicase_dom"/>
</dbReference>
<dbReference type="Gene3D" id="3.40.50.300">
    <property type="entry name" value="P-loop containing nucleotide triphosphate hydrolases"/>
    <property type="match status" value="2"/>
</dbReference>
<dbReference type="Proteomes" id="UP001243717">
    <property type="component" value="Unassembled WGS sequence"/>
</dbReference>
<evidence type="ECO:0000256" key="3">
    <source>
        <dbReference type="ARBA" id="ARBA00022806"/>
    </source>
</evidence>
<keyword evidence="4" id="KW-0067">ATP-binding</keyword>
<evidence type="ECO:0000313" key="8">
    <source>
        <dbReference type="Proteomes" id="UP001243717"/>
    </source>
</evidence>
<comment type="caution">
    <text evidence="7">The sequence shown here is derived from an EMBL/GenBank/DDBJ whole genome shotgun (WGS) entry which is preliminary data.</text>
</comment>
<evidence type="ECO:0000259" key="6">
    <source>
        <dbReference type="PROSITE" id="PS51194"/>
    </source>
</evidence>
<dbReference type="SMART" id="SM00490">
    <property type="entry name" value="HELICc"/>
    <property type="match status" value="1"/>
</dbReference>
<dbReference type="EMBL" id="JARXIC010000024">
    <property type="protein sequence ID" value="MDQ8195462.1"/>
    <property type="molecule type" value="Genomic_DNA"/>
</dbReference>
<dbReference type="RefSeq" id="WP_308985912.1">
    <property type="nucleotide sequence ID" value="NZ_JARXIC010000024.1"/>
</dbReference>
<feature type="domain" description="Helicase C-terminal" evidence="6">
    <location>
        <begin position="609"/>
        <end position="767"/>
    </location>
</feature>
<protein>
    <submittedName>
        <fullName evidence="7">DEAD/DEAH box helicase</fullName>
    </submittedName>
</protein>
<dbReference type="GO" id="GO:0004386">
    <property type="term" value="F:helicase activity"/>
    <property type="evidence" value="ECO:0007669"/>
    <property type="project" value="UniProtKB-KW"/>
</dbReference>
<name>A0ABU1AKW6_9BACT</name>
<dbReference type="InterPro" id="IPR014001">
    <property type="entry name" value="Helicase_ATP-bd"/>
</dbReference>
<proteinExistence type="predicted"/>
<feature type="domain" description="Helicase ATP-binding" evidence="5">
    <location>
        <begin position="322"/>
        <end position="487"/>
    </location>
</feature>
<evidence type="ECO:0000256" key="4">
    <source>
        <dbReference type="ARBA" id="ARBA00022840"/>
    </source>
</evidence>
<gene>
    <name evidence="7" type="ORF">QEH59_13585</name>
</gene>
<keyword evidence="8" id="KW-1185">Reference proteome</keyword>
<dbReference type="InterPro" id="IPR050474">
    <property type="entry name" value="Hel308_SKI2-like"/>
</dbReference>
<dbReference type="InterPro" id="IPR001650">
    <property type="entry name" value="Helicase_C-like"/>
</dbReference>
<dbReference type="PANTHER" id="PTHR47961">
    <property type="entry name" value="DNA POLYMERASE THETA, PUTATIVE (AFU_ORTHOLOGUE AFUA_1G05260)-RELATED"/>
    <property type="match status" value="1"/>
</dbReference>
<organism evidence="7 8">
    <name type="scientific">Thalassobacterium sedimentorum</name>
    <dbReference type="NCBI Taxonomy" id="3041258"/>
    <lineage>
        <taxon>Bacteria</taxon>
        <taxon>Pseudomonadati</taxon>
        <taxon>Verrucomicrobiota</taxon>
        <taxon>Opitutia</taxon>
        <taxon>Puniceicoccales</taxon>
        <taxon>Coraliomargaritaceae</taxon>
        <taxon>Thalassobacterium</taxon>
    </lineage>
</organism>
<evidence type="ECO:0000256" key="2">
    <source>
        <dbReference type="ARBA" id="ARBA00022801"/>
    </source>
</evidence>
<dbReference type="InterPro" id="IPR027417">
    <property type="entry name" value="P-loop_NTPase"/>
</dbReference>
<accession>A0ABU1AKW6</accession>
<dbReference type="PANTHER" id="PTHR47961:SF6">
    <property type="entry name" value="DNA-DIRECTED DNA POLYMERASE"/>
    <property type="match status" value="1"/>
</dbReference>
<keyword evidence="2" id="KW-0378">Hydrolase</keyword>
<sequence length="1093" mass="120955">MSLLKEHLDQVDNHWSVLAIGSAERDRGLTLADARLVRKSIGRQMHLSTDSHPGDDDLLQRLAMAYEMAAIEGLSAFVTLSSVEDSLRNQCVAGASRTFELRRLFEVPERVEERLFHVLHLSALAYCGDRWSDIRRWYAENPNALIEPSAADQPWHYRLLFRLFDCWVRLFRKQGWDDLDRIREIIAGLREDQREFEKTSLASGSNARDRAMALRLIAFYNWAKATELLAKYVLQGEPRGINGLLDKYFEAAIDAATAAGDAQLEVLVRWLHAAARQMVAGSLWWVAHSINSRVTRFVGSTTKHQAMFELLPPQRAALQEQGLLDQAATAVVIDLPTSGGKTLLAQFRLLQALNQFADDGGWIAYVVPTRALSAQITRRLRRDFSPIGVRVEQLTGAVEIDAIEEEMLSSTAEGASRSFDVLVATPEKLQLIIRNKKVPRPLALLVMDEAHNMESERRGMRIELLLATVKQESAQANFLLLMPFVERAEVLARWLANDVGGGRSVSLGTSAWKPNERIVGMFRAEADDSERAGWRLNYQTLVTTPKTIHLAGMHPVGKIKPLDIPKSKLIGANGEQKGFALQAAAMATVFSARGTSIAVGGTIPSVWSMAREAARKLQPRENPSDRIRLVQKFLATEISPNFELIDMLERGVAVHHAALPDEVRTLVEWLAEEGDLSVLCATTTIAQGINFPVSSVFMATNQKKQRSYPFSIEMSPREFWNLAGRAGRMNQDSVGVVGIAEANRPTDIVEYVKKATGELVSRLVTVVAELDAANSSDELAAVIQSEQWEDFRCYVNHLVREIGNLDQVLSSAELSLRNTFGYRVLQESPEGQARARKLLEATKLYARKISSNPGQVAMADMTGFSFEGVGSALHGIRSLERDVAVEDFSAEKLFGNAGGMADFYGIMLRIPQLARNLNDLTISGTNKRQLAQITQAWVDGQSIEEIATAYFKAEDGATHAITDACRAIYRNLVNNGTWGLSALSRLSGIDFESLSSEQKRQIDLLPAMIYHGVKTEEAVLMRMNGVPRSIAGKLGESFNASSASSGEGSGVQKVRSFLEDASLKAWNQARPANGQLSGREYQEVWKILGGEGR</sequence>
<evidence type="ECO:0000256" key="1">
    <source>
        <dbReference type="ARBA" id="ARBA00022741"/>
    </source>
</evidence>
<reference evidence="7 8" key="1">
    <citation type="submission" date="2023-04" db="EMBL/GenBank/DDBJ databases">
        <title>A novel bacteria isolated from coastal sediment.</title>
        <authorList>
            <person name="Liu X.-J."/>
            <person name="Du Z.-J."/>
        </authorList>
    </citation>
    <scope>NUCLEOTIDE SEQUENCE [LARGE SCALE GENOMIC DNA]</scope>
    <source>
        <strain evidence="7 8">SDUM461004</strain>
    </source>
</reference>
<dbReference type="PROSITE" id="PS51194">
    <property type="entry name" value="HELICASE_CTER"/>
    <property type="match status" value="1"/>
</dbReference>